<dbReference type="PROSITE" id="PS50842">
    <property type="entry name" value="EXPANSIN_EG45"/>
    <property type="match status" value="1"/>
</dbReference>
<sequence length="336" mass="34801">MHFFTLASVALTAVAGASAIVIPHRHAHVARQTPPSTYAEGYLEDYKVYHARYMALDCEAQHNTTFFDKCCHPLLATETLAKNRAPECNPANHVSSTASSAAPTQSQVLSSGGNDGDDGDDCDDDEPTSTVSSAAPTSTDDEGDDCDDDEPTSTVTPASTHVATSTAHSSSIHSSSAHSVTLSSTHVATTSTHVATTSTHSSSTPVTTHATTKASSTKTSAAAPTSTGSSSGDFTGGHATFFYQGGNAGACGQVHPDSAFIAALQTKRYGDLSQESSNCGRKITATNTNNGKSVTVTVADACPTCPEENDLDLSFAAFTSIATEEEGEVPIVWHFD</sequence>
<dbReference type="InterPro" id="IPR036908">
    <property type="entry name" value="RlpA-like_sf"/>
</dbReference>
<feature type="chain" id="PRO_5020913576" evidence="3">
    <location>
        <begin position="20"/>
        <end position="336"/>
    </location>
</feature>
<feature type="compositionally biased region" description="Low complexity" evidence="2">
    <location>
        <begin position="152"/>
        <end position="178"/>
    </location>
</feature>
<protein>
    <submittedName>
        <fullName evidence="5">RlpA-like double-psi beta-barrel-protein domain-containing protein-containing protein</fullName>
    </submittedName>
</protein>
<feature type="region of interest" description="Disordered" evidence="2">
    <location>
        <begin position="89"/>
        <end position="178"/>
    </location>
</feature>
<dbReference type="InterPro" id="IPR009009">
    <property type="entry name" value="RlpA-like_DPBB"/>
</dbReference>
<dbReference type="InterPro" id="IPR007112">
    <property type="entry name" value="Expansin/allergen_DPBB_dom"/>
</dbReference>
<dbReference type="AlphaFoldDB" id="A0A4Q9N5Q3"/>
<feature type="signal peptide" evidence="3">
    <location>
        <begin position="1"/>
        <end position="19"/>
    </location>
</feature>
<feature type="compositionally biased region" description="Acidic residues" evidence="2">
    <location>
        <begin position="139"/>
        <end position="151"/>
    </location>
</feature>
<evidence type="ECO:0000256" key="1">
    <source>
        <dbReference type="ARBA" id="ARBA00022729"/>
    </source>
</evidence>
<evidence type="ECO:0000256" key="2">
    <source>
        <dbReference type="SAM" id="MobiDB-lite"/>
    </source>
</evidence>
<dbReference type="SUPFAM" id="SSF50685">
    <property type="entry name" value="Barwin-like endoglucanases"/>
    <property type="match status" value="1"/>
</dbReference>
<dbReference type="PANTHER" id="PTHR31836:SF24">
    <property type="entry name" value="RLPA-LIKE PROTEIN DOUBLE-PSI BETA-BARREL DOMAIN-CONTAINING PROTEIN"/>
    <property type="match status" value="1"/>
</dbReference>
<evidence type="ECO:0000259" key="4">
    <source>
        <dbReference type="PROSITE" id="PS50842"/>
    </source>
</evidence>
<keyword evidence="1 3" id="KW-0732">Signal</keyword>
<dbReference type="InterPro" id="IPR051477">
    <property type="entry name" value="Expansin_CellWall"/>
</dbReference>
<reference evidence="5" key="1">
    <citation type="submission" date="2019-01" db="EMBL/GenBank/DDBJ databases">
        <title>Draft genome sequences of three monokaryotic isolates of the white-rot basidiomycete fungus Dichomitus squalens.</title>
        <authorList>
            <consortium name="DOE Joint Genome Institute"/>
            <person name="Lopez S.C."/>
            <person name="Andreopoulos B."/>
            <person name="Pangilinan J."/>
            <person name="Lipzen A."/>
            <person name="Riley R."/>
            <person name="Ahrendt S."/>
            <person name="Ng V."/>
            <person name="Barry K."/>
            <person name="Daum C."/>
            <person name="Grigoriev I.V."/>
            <person name="Hilden K.S."/>
            <person name="Makela M.R."/>
            <person name="de Vries R.P."/>
        </authorList>
    </citation>
    <scope>NUCLEOTIDE SEQUENCE [LARGE SCALE GENOMIC DNA]</scope>
    <source>
        <strain evidence="5">OM18370.1</strain>
    </source>
</reference>
<feature type="compositionally biased region" description="Low complexity" evidence="2">
    <location>
        <begin position="95"/>
        <end position="107"/>
    </location>
</feature>
<evidence type="ECO:0000256" key="3">
    <source>
        <dbReference type="SAM" id="SignalP"/>
    </source>
</evidence>
<feature type="compositionally biased region" description="Acidic residues" evidence="2">
    <location>
        <begin position="115"/>
        <end position="127"/>
    </location>
</feature>
<evidence type="ECO:0000313" key="5">
    <source>
        <dbReference type="EMBL" id="TBU35949.1"/>
    </source>
</evidence>
<dbReference type="CDD" id="cd22191">
    <property type="entry name" value="DPBB_RlpA_EXP_N-like"/>
    <property type="match status" value="1"/>
</dbReference>
<name>A0A4Q9N5Q3_9APHY</name>
<feature type="region of interest" description="Disordered" evidence="2">
    <location>
        <begin position="191"/>
        <end position="231"/>
    </location>
</feature>
<feature type="compositionally biased region" description="Low complexity" evidence="2">
    <location>
        <begin position="128"/>
        <end position="138"/>
    </location>
</feature>
<gene>
    <name evidence="5" type="ORF">BD311DRAFT_801516</name>
</gene>
<dbReference type="PANTHER" id="PTHR31836">
    <property type="match status" value="1"/>
</dbReference>
<dbReference type="EMBL" id="ML143386">
    <property type="protein sequence ID" value="TBU35949.1"/>
    <property type="molecule type" value="Genomic_DNA"/>
</dbReference>
<proteinExistence type="predicted"/>
<accession>A0A4Q9N5Q3</accession>
<feature type="domain" description="Expansin-like EG45" evidence="4">
    <location>
        <begin position="212"/>
        <end position="336"/>
    </location>
</feature>
<dbReference type="OrthoDB" id="406505at2759"/>
<organism evidence="5">
    <name type="scientific">Dichomitus squalens</name>
    <dbReference type="NCBI Taxonomy" id="114155"/>
    <lineage>
        <taxon>Eukaryota</taxon>
        <taxon>Fungi</taxon>
        <taxon>Dikarya</taxon>
        <taxon>Basidiomycota</taxon>
        <taxon>Agaricomycotina</taxon>
        <taxon>Agaricomycetes</taxon>
        <taxon>Polyporales</taxon>
        <taxon>Polyporaceae</taxon>
        <taxon>Dichomitus</taxon>
    </lineage>
</organism>
<dbReference type="Pfam" id="PF03330">
    <property type="entry name" value="DPBB_1"/>
    <property type="match status" value="1"/>
</dbReference>
<dbReference type="Proteomes" id="UP000292957">
    <property type="component" value="Unassembled WGS sequence"/>
</dbReference>
<dbReference type="Gene3D" id="2.40.40.10">
    <property type="entry name" value="RlpA-like domain"/>
    <property type="match status" value="1"/>
</dbReference>